<accession>A0ABY3X9N2</accession>
<feature type="transmembrane region" description="Helical" evidence="1">
    <location>
        <begin position="21"/>
        <end position="42"/>
    </location>
</feature>
<proteinExistence type="predicted"/>
<protein>
    <submittedName>
        <fullName evidence="2">Uncharacterized protein</fullName>
    </submittedName>
</protein>
<reference evidence="2 3" key="1">
    <citation type="submission" date="2022-03" db="EMBL/GenBank/DDBJ databases">
        <title>Complete genome sequence of Lysobacter capsici VKM B-2533 and Lysobacter gummosus 10.1.1, promising sources of lytic agents.</title>
        <authorList>
            <person name="Tarlachkov S.V."/>
            <person name="Kudryakova I.V."/>
            <person name="Afoshin A.S."/>
            <person name="Leontyevskaya E.A."/>
            <person name="Leontyevskaya N.V."/>
        </authorList>
    </citation>
    <scope>NUCLEOTIDE SEQUENCE [LARGE SCALE GENOMIC DNA]</scope>
    <source>
        <strain evidence="2 3">10.1.1</strain>
    </source>
</reference>
<evidence type="ECO:0000313" key="2">
    <source>
        <dbReference type="EMBL" id="UNP29296.1"/>
    </source>
</evidence>
<dbReference type="RefSeq" id="WP_057944779.1">
    <property type="nucleotide sequence ID" value="NZ_CP011131.1"/>
</dbReference>
<name>A0ABY3X9N2_9GAMM</name>
<dbReference type="EMBL" id="CP093547">
    <property type="protein sequence ID" value="UNP29296.1"/>
    <property type="molecule type" value="Genomic_DNA"/>
</dbReference>
<feature type="transmembrane region" description="Helical" evidence="1">
    <location>
        <begin position="69"/>
        <end position="88"/>
    </location>
</feature>
<keyword evidence="1" id="KW-1133">Transmembrane helix</keyword>
<sequence length="90" mass="9925">MQNVLQRFEEAFTAMPDIQTALIVLFFAFSVVAGNAVFALHYRRVGKPVLRSLFNPTSFPLLNFNTREWLLLLSVAAVSIGIIVLAALSG</sequence>
<evidence type="ECO:0000256" key="1">
    <source>
        <dbReference type="SAM" id="Phobius"/>
    </source>
</evidence>
<evidence type="ECO:0000313" key="3">
    <source>
        <dbReference type="Proteomes" id="UP000829194"/>
    </source>
</evidence>
<keyword evidence="1" id="KW-0472">Membrane</keyword>
<keyword evidence="3" id="KW-1185">Reference proteome</keyword>
<keyword evidence="1" id="KW-0812">Transmembrane</keyword>
<organism evidence="2 3">
    <name type="scientific">Lysobacter gummosus</name>
    <dbReference type="NCBI Taxonomy" id="262324"/>
    <lineage>
        <taxon>Bacteria</taxon>
        <taxon>Pseudomonadati</taxon>
        <taxon>Pseudomonadota</taxon>
        <taxon>Gammaproteobacteria</taxon>
        <taxon>Lysobacterales</taxon>
        <taxon>Lysobacteraceae</taxon>
        <taxon>Lysobacter</taxon>
    </lineage>
</organism>
<dbReference type="Proteomes" id="UP000829194">
    <property type="component" value="Chromosome"/>
</dbReference>
<gene>
    <name evidence="2" type="ORF">MOV92_22970</name>
</gene>